<name>A0A7S1J7C3_9EUGL</name>
<dbReference type="AlphaFoldDB" id="A0A7S1J7C3"/>
<protein>
    <recommendedName>
        <fullName evidence="8">Protein-serine/threonine kinase</fullName>
        <ecNumber evidence="8">2.7.11.-</ecNumber>
    </recommendedName>
</protein>
<keyword evidence="3 8" id="KW-0547">Nucleotide-binding</keyword>
<dbReference type="GO" id="GO:0004740">
    <property type="term" value="F:pyruvate dehydrogenase (acetyl-transferring) kinase activity"/>
    <property type="evidence" value="ECO:0007669"/>
    <property type="project" value="UniProtKB-EC"/>
</dbReference>
<keyword evidence="6 8" id="KW-0496">Mitochondrion</keyword>
<evidence type="ECO:0000259" key="10">
    <source>
        <dbReference type="Pfam" id="PF10436"/>
    </source>
</evidence>
<dbReference type="PANTHER" id="PTHR11947">
    <property type="entry name" value="PYRUVATE DEHYDROGENASE KINASE"/>
    <property type="match status" value="1"/>
</dbReference>
<feature type="domain" description="Histidine kinase/HSP90-like ATPase" evidence="9">
    <location>
        <begin position="255"/>
        <end position="363"/>
    </location>
</feature>
<keyword evidence="4 8" id="KW-0418">Kinase</keyword>
<organism evidence="11">
    <name type="scientific">Eutreptiella gymnastica</name>
    <dbReference type="NCBI Taxonomy" id="73025"/>
    <lineage>
        <taxon>Eukaryota</taxon>
        <taxon>Discoba</taxon>
        <taxon>Euglenozoa</taxon>
        <taxon>Euglenida</taxon>
        <taxon>Spirocuta</taxon>
        <taxon>Euglenophyceae</taxon>
        <taxon>Eutreptiales</taxon>
        <taxon>Eutreptiaceae</taxon>
        <taxon>Eutreptiella</taxon>
    </lineage>
</organism>
<dbReference type="GO" id="GO:0005524">
    <property type="term" value="F:ATP binding"/>
    <property type="evidence" value="ECO:0007669"/>
    <property type="project" value="UniProtKB-UniRule"/>
</dbReference>
<proteinExistence type="inferred from homology"/>
<dbReference type="Gene3D" id="3.30.565.10">
    <property type="entry name" value="Histidine kinase-like ATPase, C-terminal domain"/>
    <property type="match status" value="1"/>
</dbReference>
<dbReference type="GO" id="GO:0005759">
    <property type="term" value="C:mitochondrial matrix"/>
    <property type="evidence" value="ECO:0007669"/>
    <property type="project" value="UniProtKB-SubCell"/>
</dbReference>
<dbReference type="Pfam" id="PF10436">
    <property type="entry name" value="BCDHK_Adom3"/>
    <property type="match status" value="1"/>
</dbReference>
<evidence type="ECO:0000313" key="11">
    <source>
        <dbReference type="EMBL" id="CAD9034445.1"/>
    </source>
</evidence>
<keyword evidence="2 8" id="KW-0808">Transferase</keyword>
<gene>
    <name evidence="11" type="ORF">EGYM00392_LOCUS45596</name>
</gene>
<evidence type="ECO:0000256" key="3">
    <source>
        <dbReference type="ARBA" id="ARBA00022741"/>
    </source>
</evidence>
<evidence type="ECO:0000256" key="2">
    <source>
        <dbReference type="ARBA" id="ARBA00022679"/>
    </source>
</evidence>
<evidence type="ECO:0000256" key="4">
    <source>
        <dbReference type="ARBA" id="ARBA00022777"/>
    </source>
</evidence>
<comment type="catalytic activity">
    <reaction evidence="7">
        <text>L-seryl-[pyruvate dehydrogenase E1 alpha subunit] + ATP = O-phospho-L-seryl-[pyruvate dehydrogenase E1 alpha subunit] + ADP + H(+)</text>
        <dbReference type="Rhea" id="RHEA:23052"/>
        <dbReference type="Rhea" id="RHEA-COMP:13689"/>
        <dbReference type="Rhea" id="RHEA-COMP:13690"/>
        <dbReference type="ChEBI" id="CHEBI:15378"/>
        <dbReference type="ChEBI" id="CHEBI:29999"/>
        <dbReference type="ChEBI" id="CHEBI:30616"/>
        <dbReference type="ChEBI" id="CHEBI:83421"/>
        <dbReference type="ChEBI" id="CHEBI:456216"/>
        <dbReference type="EC" id="2.7.11.2"/>
    </reaction>
</comment>
<sequence>MADVRVRAEHISVLDDMRYYCERPQTPVALGIFQKFASHGNKQSALLEGALFLHTELPVRIAMGAQFLDKMPRGLGGLQAFQEVRALFTTSFQDVRAFNFSQPPNVEDESRFHEILSTIQIRHKRVPEAIALGCEALRAQLELIHGESWWDSAERKEIQQLLEGFFLSRVGIRFLVGQQMKLHSQYYDGVTSSNMFGLVDLQTNPHRLVKSAISSVERMAMASFGACPNITLKCTSDITFVQVAYHIKFITIRLLRHAIQNTLACYGLEKVKAGEAPGITVTVADGPDNEDLCICVMDEGGGLPRSKVRYLWSYLHEDGEERDWEWVATSEEDNQFGESFGLPLARLRARLFGGDVKVQTMESYGLLTFAYIKKFDDAELLPERYSEVFEAEDDESG</sequence>
<accession>A0A7S1J7C3</accession>
<dbReference type="Pfam" id="PF02518">
    <property type="entry name" value="HATPase_c"/>
    <property type="match status" value="1"/>
</dbReference>
<dbReference type="SUPFAM" id="SSF69012">
    <property type="entry name" value="alpha-ketoacid dehydrogenase kinase, N-terminal domain"/>
    <property type="match status" value="1"/>
</dbReference>
<evidence type="ECO:0000256" key="6">
    <source>
        <dbReference type="ARBA" id="ARBA00023128"/>
    </source>
</evidence>
<dbReference type="InterPro" id="IPR018955">
    <property type="entry name" value="BCDHK/PDK_N"/>
</dbReference>
<dbReference type="GO" id="GO:0010906">
    <property type="term" value="P:regulation of glucose metabolic process"/>
    <property type="evidence" value="ECO:0007669"/>
    <property type="project" value="TreeGrafter"/>
</dbReference>
<evidence type="ECO:0000256" key="1">
    <source>
        <dbReference type="ARBA" id="ARBA00006155"/>
    </source>
</evidence>
<dbReference type="PANTHER" id="PTHR11947:SF3">
    <property type="entry name" value="[PYRUVATE DEHYDROGENASE (ACETYL-TRANSFERRING)] KINASE, MITOCHONDRIAL"/>
    <property type="match status" value="1"/>
</dbReference>
<evidence type="ECO:0000256" key="8">
    <source>
        <dbReference type="RuleBase" id="RU366032"/>
    </source>
</evidence>
<evidence type="ECO:0000256" key="7">
    <source>
        <dbReference type="ARBA" id="ARBA00048201"/>
    </source>
</evidence>
<dbReference type="InterPro" id="IPR036890">
    <property type="entry name" value="HATPase_C_sf"/>
</dbReference>
<dbReference type="InterPro" id="IPR003594">
    <property type="entry name" value="HATPase_dom"/>
</dbReference>
<reference evidence="11" key="1">
    <citation type="submission" date="2021-01" db="EMBL/GenBank/DDBJ databases">
        <authorList>
            <person name="Corre E."/>
            <person name="Pelletier E."/>
            <person name="Niang G."/>
            <person name="Scheremetjew M."/>
            <person name="Finn R."/>
            <person name="Kale V."/>
            <person name="Holt S."/>
            <person name="Cochrane G."/>
            <person name="Meng A."/>
            <person name="Brown T."/>
            <person name="Cohen L."/>
        </authorList>
    </citation>
    <scope>NUCLEOTIDE SEQUENCE</scope>
    <source>
        <strain evidence="11">NIES-381</strain>
    </source>
</reference>
<dbReference type="InterPro" id="IPR036784">
    <property type="entry name" value="AK/P_DHK_N_sf"/>
</dbReference>
<keyword evidence="5 8" id="KW-0067">ATP-binding</keyword>
<evidence type="ECO:0000259" key="9">
    <source>
        <dbReference type="Pfam" id="PF02518"/>
    </source>
</evidence>
<dbReference type="EMBL" id="HBGA01123536">
    <property type="protein sequence ID" value="CAD9034445.1"/>
    <property type="molecule type" value="Transcribed_RNA"/>
</dbReference>
<dbReference type="Gene3D" id="1.20.140.20">
    <property type="entry name" value="Alpha-ketoacid/pyruvate dehydrogenase kinase, N-terminal domain"/>
    <property type="match status" value="1"/>
</dbReference>
<evidence type="ECO:0000256" key="5">
    <source>
        <dbReference type="ARBA" id="ARBA00022840"/>
    </source>
</evidence>
<comment type="similarity">
    <text evidence="1 8">Belongs to the PDK/BCKDK protein kinase family.</text>
</comment>
<dbReference type="SUPFAM" id="SSF55874">
    <property type="entry name" value="ATPase domain of HSP90 chaperone/DNA topoisomerase II/histidine kinase"/>
    <property type="match status" value="1"/>
</dbReference>
<feature type="domain" description="Branched-chain alpha-ketoacid dehydrogenase kinase/Pyruvate dehydrogenase kinase N-terminal" evidence="10">
    <location>
        <begin position="35"/>
        <end position="200"/>
    </location>
</feature>
<comment type="subcellular location">
    <subcellularLocation>
        <location evidence="8">Mitochondrion matrix</location>
    </subcellularLocation>
</comment>
<dbReference type="InterPro" id="IPR039028">
    <property type="entry name" value="BCKD/PDK"/>
</dbReference>
<dbReference type="EC" id="2.7.11.-" evidence="8"/>